<sequence>MVKPIPAPLDTMRAYRACLNCRNRKSKCDLDINQGKPPCRRCQRENKVCVLGESHRGGRRIRKKLRLDDIKDSCPSSPAVPYGLITYQNKSTDSSPHYSPLSLHSEDPNIHHDNLGDNVYSWNHIPLLSSRPDNMCLRRSDGTNFTGHDQQAYPRKESTISLAPAKVHESITSADLENPSDALEILAHVADRADGKVIDGLSPLEGKDCPEIIAEKITSRIDNSWLYTPLQENLISVSTIYSLLSNYEDLYHPYFPIIPQKSFDHTYLPWMSRNEHHLFSAILTVASRDNDALHEICYDHMQKLISMILAGADANIEAVEALLLLSQWVSRPQKNSSSVGRGEEDRVAWMYIGTALRLAYYIGLDRTSFKDDKNRDTVSFHRNQLVWAACYICDRQVSIRVGRGFWTRGPDLLSELKPSKISTPCHNSTNCDDNALVFQANLEITQIFSSVHNILYSSKDHSWKEMLEGRYTEYLDDFRIRIDNWNDNWGSLNCSPRIKVSLLLSYHYLRLYVNAFAYQATISRVLALKKEKIHEENDSKGYPAPLINATAPDARFIYEALDAAKSLISVFNDIVEPTLLRYMPSTYYLFIVYSAVFLYKARITTTMTDEERQSIRTMIQNTIKRLLNISNGSNHMGSRYARLLQLLWRKVPKRNVIDVNNPLASNSSIMADNLSYQIGSTIEPSEFPIHSTHQSTKLANFNSSNFGSLESGLQMNGYNSYGSSDPIPNGFSWLDLGATCNFATQNNTGNISPTDSICDMGDEILKTPSLSPWALNNVFLGGWKIGEGEGSELIF</sequence>
<evidence type="ECO:0000259" key="3">
    <source>
        <dbReference type="PROSITE" id="PS50048"/>
    </source>
</evidence>
<proteinExistence type="predicted"/>
<dbReference type="PANTHER" id="PTHR31644">
    <property type="entry name" value="TRANSCRIPTIONAL ACTIVATOR ARO80-RELATED"/>
    <property type="match status" value="1"/>
</dbReference>
<dbReference type="GO" id="GO:0003677">
    <property type="term" value="F:DNA binding"/>
    <property type="evidence" value="ECO:0007669"/>
    <property type="project" value="InterPro"/>
</dbReference>
<dbReference type="InterPro" id="IPR007219">
    <property type="entry name" value="XnlR_reg_dom"/>
</dbReference>
<comment type="caution">
    <text evidence="4">The sequence shown here is derived from an EMBL/GenBank/DDBJ whole genome shotgun (WGS) entry which is preliminary data.</text>
</comment>
<organism evidence="4 5">
    <name type="scientific">Erysiphe pulchra</name>
    <dbReference type="NCBI Taxonomy" id="225359"/>
    <lineage>
        <taxon>Eukaryota</taxon>
        <taxon>Fungi</taxon>
        <taxon>Dikarya</taxon>
        <taxon>Ascomycota</taxon>
        <taxon>Pezizomycotina</taxon>
        <taxon>Leotiomycetes</taxon>
        <taxon>Erysiphales</taxon>
        <taxon>Erysiphaceae</taxon>
        <taxon>Erysiphe</taxon>
    </lineage>
</organism>
<dbReference type="CDD" id="cd00067">
    <property type="entry name" value="GAL4"/>
    <property type="match status" value="1"/>
</dbReference>
<dbReference type="SMART" id="SM00906">
    <property type="entry name" value="Fungal_trans"/>
    <property type="match status" value="1"/>
</dbReference>
<keyword evidence="2" id="KW-0539">Nucleus</keyword>
<dbReference type="STRING" id="225359.A0A2S4PTA6"/>
<evidence type="ECO:0000256" key="1">
    <source>
        <dbReference type="ARBA" id="ARBA00022723"/>
    </source>
</evidence>
<dbReference type="Pfam" id="PF00172">
    <property type="entry name" value="Zn_clus"/>
    <property type="match status" value="1"/>
</dbReference>
<dbReference type="InterPro" id="IPR036864">
    <property type="entry name" value="Zn2-C6_fun-type_DNA-bd_sf"/>
</dbReference>
<dbReference type="Pfam" id="PF04082">
    <property type="entry name" value="Fungal_trans"/>
    <property type="match status" value="1"/>
</dbReference>
<accession>A0A2S4PTA6</accession>
<dbReference type="SUPFAM" id="SSF57701">
    <property type="entry name" value="Zn2/Cys6 DNA-binding domain"/>
    <property type="match status" value="1"/>
</dbReference>
<dbReference type="OrthoDB" id="5818554at2759"/>
<evidence type="ECO:0000313" key="4">
    <source>
        <dbReference type="EMBL" id="POS85261.1"/>
    </source>
</evidence>
<dbReference type="InterPro" id="IPR052780">
    <property type="entry name" value="AAA_Catabolism_Regulators"/>
</dbReference>
<reference evidence="4 5" key="1">
    <citation type="submission" date="2017-10" db="EMBL/GenBank/DDBJ databases">
        <title>Development of genomic resources for the powdery mildew, Erysiphe pulchra.</title>
        <authorList>
            <person name="Wadl P.A."/>
            <person name="Mack B.M."/>
            <person name="Moore G."/>
            <person name="Beltz S.B."/>
        </authorList>
    </citation>
    <scope>NUCLEOTIDE SEQUENCE [LARGE SCALE GENOMIC DNA]</scope>
    <source>
        <strain evidence="4">Cflorida</strain>
    </source>
</reference>
<dbReference type="EMBL" id="PEDP01000665">
    <property type="protein sequence ID" value="POS85261.1"/>
    <property type="molecule type" value="Genomic_DNA"/>
</dbReference>
<dbReference type="Proteomes" id="UP000237438">
    <property type="component" value="Unassembled WGS sequence"/>
</dbReference>
<keyword evidence="1" id="KW-0479">Metal-binding</keyword>
<dbReference type="GO" id="GO:0008270">
    <property type="term" value="F:zinc ion binding"/>
    <property type="evidence" value="ECO:0007669"/>
    <property type="project" value="InterPro"/>
</dbReference>
<dbReference type="PROSITE" id="PS00463">
    <property type="entry name" value="ZN2_CY6_FUNGAL_1"/>
    <property type="match status" value="1"/>
</dbReference>
<dbReference type="Gene3D" id="4.10.240.10">
    <property type="entry name" value="Zn(2)-C6 fungal-type DNA-binding domain"/>
    <property type="match status" value="1"/>
</dbReference>
<keyword evidence="5" id="KW-1185">Reference proteome</keyword>
<dbReference type="CDD" id="cd12148">
    <property type="entry name" value="fungal_TF_MHR"/>
    <property type="match status" value="1"/>
</dbReference>
<dbReference type="AlphaFoldDB" id="A0A2S4PTA6"/>
<evidence type="ECO:0000313" key="5">
    <source>
        <dbReference type="Proteomes" id="UP000237438"/>
    </source>
</evidence>
<dbReference type="GO" id="GO:0006351">
    <property type="term" value="P:DNA-templated transcription"/>
    <property type="evidence" value="ECO:0007669"/>
    <property type="project" value="InterPro"/>
</dbReference>
<evidence type="ECO:0000256" key="2">
    <source>
        <dbReference type="ARBA" id="ARBA00023242"/>
    </source>
</evidence>
<dbReference type="GO" id="GO:0005634">
    <property type="term" value="C:nucleus"/>
    <property type="evidence" value="ECO:0007669"/>
    <property type="project" value="TreeGrafter"/>
</dbReference>
<dbReference type="InterPro" id="IPR001138">
    <property type="entry name" value="Zn2Cys6_DnaBD"/>
</dbReference>
<feature type="domain" description="Zn(2)-C6 fungal-type" evidence="3">
    <location>
        <begin position="17"/>
        <end position="51"/>
    </location>
</feature>
<dbReference type="PROSITE" id="PS50048">
    <property type="entry name" value="ZN2_CY6_FUNGAL_2"/>
    <property type="match status" value="1"/>
</dbReference>
<gene>
    <name evidence="4" type="ORF">EPUL_003434</name>
</gene>
<dbReference type="SMART" id="SM00066">
    <property type="entry name" value="GAL4"/>
    <property type="match status" value="1"/>
</dbReference>
<dbReference type="GO" id="GO:0000981">
    <property type="term" value="F:DNA-binding transcription factor activity, RNA polymerase II-specific"/>
    <property type="evidence" value="ECO:0007669"/>
    <property type="project" value="InterPro"/>
</dbReference>
<name>A0A2S4PTA6_9PEZI</name>
<dbReference type="PANTHER" id="PTHR31644:SF1">
    <property type="entry name" value="ZN(II)2CYS6 TRANSCRIPTION FACTOR (EUROFUNG)"/>
    <property type="match status" value="1"/>
</dbReference>
<protein>
    <recommendedName>
        <fullName evidence="3">Zn(2)-C6 fungal-type domain-containing protein</fullName>
    </recommendedName>
</protein>